<keyword evidence="9" id="KW-0472">Membrane</keyword>
<keyword evidence="6" id="KW-1133">Transmembrane helix</keyword>
<name>A0A2K6WDQ3_ONCVO</name>
<evidence type="ECO:0000256" key="10">
    <source>
        <dbReference type="ARBA" id="ARBA00023160"/>
    </source>
</evidence>
<keyword evidence="7 11" id="KW-0560">Oxidoreductase</keyword>
<dbReference type="GO" id="GO:0004768">
    <property type="term" value="F:stearoyl-CoA 9-desaturase activity"/>
    <property type="evidence" value="ECO:0007669"/>
    <property type="project" value="TreeGrafter"/>
</dbReference>
<dbReference type="Proteomes" id="UP000024404">
    <property type="component" value="Unassembled WGS sequence"/>
</dbReference>
<evidence type="ECO:0000313" key="13">
    <source>
        <dbReference type="Proteomes" id="UP000024404"/>
    </source>
</evidence>
<evidence type="ECO:0000256" key="2">
    <source>
        <dbReference type="ARBA" id="ARBA00009295"/>
    </source>
</evidence>
<sequence length="345" mass="40282">MVSRTETTLAGATTDKCVDEDDLETMKIIQEQFLAVDAAEIKEISDHSKQIKFKAQIVWRNVALFSVLHVASLVGLYQFIFLAKWPTLFWYCICWLMGVMGITAGAHRLWSHRSYKAKWPARLFLMFCNSMAFQASNDVIEWARDHRCHHKWTDTDADPHNTTRGMFFAHMGWLMVRKHPEVKRKGSQLDLSDLFNDPILAFQRRHYWKTVALAWFIVPTFVPMYCWGESFMISFYVCTLLRYCSTLHGTWLINSLAHKYGFKPYNPNITSVENLWLAVSAMGEGGHNYHHSFPQDYRTSEYVLHFNVTKLFIDTLVFLGLAYDMKVVPQEIIDRQKAKYVMKCD</sequence>
<keyword evidence="13" id="KW-1185">Reference proteome</keyword>
<evidence type="ECO:0000256" key="11">
    <source>
        <dbReference type="RuleBase" id="RU000581"/>
    </source>
</evidence>
<organism evidence="12 13">
    <name type="scientific">Onchocerca volvulus</name>
    <dbReference type="NCBI Taxonomy" id="6282"/>
    <lineage>
        <taxon>Eukaryota</taxon>
        <taxon>Metazoa</taxon>
        <taxon>Ecdysozoa</taxon>
        <taxon>Nematoda</taxon>
        <taxon>Chromadorea</taxon>
        <taxon>Rhabditida</taxon>
        <taxon>Spirurina</taxon>
        <taxon>Spiruromorpha</taxon>
        <taxon>Filarioidea</taxon>
        <taxon>Onchocercidae</taxon>
        <taxon>Onchocerca</taxon>
    </lineage>
</organism>
<dbReference type="PRINTS" id="PR00075">
    <property type="entry name" value="FACDDSATRASE"/>
</dbReference>
<dbReference type="EMBL" id="CMVM020000191">
    <property type="status" value="NOT_ANNOTATED_CDS"/>
    <property type="molecule type" value="Genomic_DNA"/>
</dbReference>
<evidence type="ECO:0000256" key="6">
    <source>
        <dbReference type="ARBA" id="ARBA00022989"/>
    </source>
</evidence>
<dbReference type="PANTHER" id="PTHR11351:SF31">
    <property type="entry name" value="DESATURASE 1, ISOFORM A-RELATED"/>
    <property type="match status" value="1"/>
</dbReference>
<evidence type="ECO:0000256" key="9">
    <source>
        <dbReference type="ARBA" id="ARBA00023136"/>
    </source>
</evidence>
<evidence type="ECO:0000256" key="3">
    <source>
        <dbReference type="ARBA" id="ARBA00022516"/>
    </source>
</evidence>
<reference evidence="12" key="2">
    <citation type="submission" date="2018-02" db="UniProtKB">
        <authorList>
            <consortium name="EnsemblMetazoa"/>
        </authorList>
    </citation>
    <scope>IDENTIFICATION</scope>
</reference>
<evidence type="ECO:0000256" key="4">
    <source>
        <dbReference type="ARBA" id="ARBA00022692"/>
    </source>
</evidence>
<evidence type="ECO:0000256" key="8">
    <source>
        <dbReference type="ARBA" id="ARBA00023098"/>
    </source>
</evidence>
<dbReference type="EnsemblMetazoa" id="OVOC7275.1">
    <property type="protein sequence ID" value="OVOC7275.1"/>
    <property type="gene ID" value="WBGene00244084"/>
</dbReference>
<evidence type="ECO:0000256" key="1">
    <source>
        <dbReference type="ARBA" id="ARBA00004141"/>
    </source>
</evidence>
<dbReference type="STRING" id="6282.A0A2K6WDQ3"/>
<reference evidence="13" key="1">
    <citation type="submission" date="2013-10" db="EMBL/GenBank/DDBJ databases">
        <title>Genome sequencing of Onchocerca volvulus.</title>
        <authorList>
            <person name="Cotton J."/>
            <person name="Tsai J."/>
            <person name="Stanley E."/>
            <person name="Tracey A."/>
            <person name="Holroyd N."/>
            <person name="Lustigman S."/>
            <person name="Berriman M."/>
        </authorList>
    </citation>
    <scope>NUCLEOTIDE SEQUENCE</scope>
</reference>
<dbReference type="OMA" id="WHISFTT"/>
<dbReference type="InterPro" id="IPR015876">
    <property type="entry name" value="Acyl-CoA_DS"/>
</dbReference>
<protein>
    <recommendedName>
        <fullName evidence="14">Fatty acid desaturase domain-containing protein</fullName>
    </recommendedName>
</protein>
<dbReference type="CDD" id="cd03505">
    <property type="entry name" value="Delta9-FADS-like"/>
    <property type="match status" value="1"/>
</dbReference>
<comment type="cofactor">
    <cofactor evidence="11">
        <name>Fe(2+)</name>
        <dbReference type="ChEBI" id="CHEBI:29033"/>
    </cofactor>
</comment>
<evidence type="ECO:0000256" key="5">
    <source>
        <dbReference type="ARBA" id="ARBA00022832"/>
    </source>
</evidence>
<keyword evidence="10 11" id="KW-0275">Fatty acid biosynthesis</keyword>
<dbReference type="AlphaFoldDB" id="A0A2K6WDQ3"/>
<keyword evidence="4 11" id="KW-0812">Transmembrane</keyword>
<evidence type="ECO:0000313" key="12">
    <source>
        <dbReference type="EnsemblMetazoa" id="OVOC7275.1"/>
    </source>
</evidence>
<comment type="similarity">
    <text evidence="2 11">Belongs to the fatty acid desaturase type 1 family.</text>
</comment>
<keyword evidence="8" id="KW-0443">Lipid metabolism</keyword>
<keyword evidence="5" id="KW-0276">Fatty acid metabolism</keyword>
<comment type="subcellular location">
    <subcellularLocation>
        <location evidence="1">Membrane</location>
        <topology evidence="1">Multi-pass membrane protein</topology>
    </subcellularLocation>
</comment>
<evidence type="ECO:0000256" key="7">
    <source>
        <dbReference type="ARBA" id="ARBA00023002"/>
    </source>
</evidence>
<dbReference type="GO" id="GO:0006636">
    <property type="term" value="P:unsaturated fatty acid biosynthetic process"/>
    <property type="evidence" value="ECO:0007669"/>
    <property type="project" value="TreeGrafter"/>
</dbReference>
<evidence type="ECO:0008006" key="14">
    <source>
        <dbReference type="Google" id="ProtNLM"/>
    </source>
</evidence>
<dbReference type="PANTHER" id="PTHR11351">
    <property type="entry name" value="ACYL-COA DESATURASE"/>
    <property type="match status" value="1"/>
</dbReference>
<comment type="domain">
    <text evidence="11">The histidine box domains are involved in binding the catalytic metal ions.</text>
</comment>
<keyword evidence="3 11" id="KW-0444">Lipid biosynthesis</keyword>
<accession>A0A2K6WDQ3</accession>
<proteinExistence type="inferred from homology"/>
<dbReference type="GO" id="GO:0005789">
    <property type="term" value="C:endoplasmic reticulum membrane"/>
    <property type="evidence" value="ECO:0007669"/>
    <property type="project" value="TreeGrafter"/>
</dbReference>
<dbReference type="GO" id="GO:0005506">
    <property type="term" value="F:iron ion binding"/>
    <property type="evidence" value="ECO:0007669"/>
    <property type="project" value="TreeGrafter"/>
</dbReference>